<accession>A0A9P4HCN3</accession>
<dbReference type="EMBL" id="ML978185">
    <property type="protein sequence ID" value="KAF2030922.1"/>
    <property type="molecule type" value="Genomic_DNA"/>
</dbReference>
<gene>
    <name evidence="3" type="ORF">EK21DRAFT_100063</name>
</gene>
<dbReference type="Pfam" id="PF06985">
    <property type="entry name" value="HET"/>
    <property type="match status" value="1"/>
</dbReference>
<dbReference type="OrthoDB" id="20872at2759"/>
<feature type="domain" description="Heterokaryon incompatibility" evidence="1">
    <location>
        <begin position="6"/>
        <end position="66"/>
    </location>
</feature>
<protein>
    <recommendedName>
        <fullName evidence="5">Heterokaryon incompatibility domain-containing protein</fullName>
    </recommendedName>
</protein>
<dbReference type="Pfam" id="PF26640">
    <property type="entry name" value="DUF8212"/>
    <property type="match status" value="1"/>
</dbReference>
<proteinExistence type="predicted"/>
<evidence type="ECO:0000313" key="4">
    <source>
        <dbReference type="Proteomes" id="UP000799777"/>
    </source>
</evidence>
<reference evidence="3" key="1">
    <citation type="journal article" date="2020" name="Stud. Mycol.">
        <title>101 Dothideomycetes genomes: a test case for predicting lifestyles and emergence of pathogens.</title>
        <authorList>
            <person name="Haridas S."/>
            <person name="Albert R."/>
            <person name="Binder M."/>
            <person name="Bloem J."/>
            <person name="Labutti K."/>
            <person name="Salamov A."/>
            <person name="Andreopoulos B."/>
            <person name="Baker S."/>
            <person name="Barry K."/>
            <person name="Bills G."/>
            <person name="Bluhm B."/>
            <person name="Cannon C."/>
            <person name="Castanera R."/>
            <person name="Culley D."/>
            <person name="Daum C."/>
            <person name="Ezra D."/>
            <person name="Gonzalez J."/>
            <person name="Henrissat B."/>
            <person name="Kuo A."/>
            <person name="Liang C."/>
            <person name="Lipzen A."/>
            <person name="Lutzoni F."/>
            <person name="Magnuson J."/>
            <person name="Mondo S."/>
            <person name="Nolan M."/>
            <person name="Ohm R."/>
            <person name="Pangilinan J."/>
            <person name="Park H.-J."/>
            <person name="Ramirez L."/>
            <person name="Alfaro M."/>
            <person name="Sun H."/>
            <person name="Tritt A."/>
            <person name="Yoshinaga Y."/>
            <person name="Zwiers L.-H."/>
            <person name="Turgeon B."/>
            <person name="Goodwin S."/>
            <person name="Spatafora J."/>
            <person name="Crous P."/>
            <person name="Grigoriev I."/>
        </authorList>
    </citation>
    <scope>NUCLEOTIDE SEQUENCE</scope>
    <source>
        <strain evidence="3">CBS 110217</strain>
    </source>
</reference>
<evidence type="ECO:0008006" key="5">
    <source>
        <dbReference type="Google" id="ProtNLM"/>
    </source>
</evidence>
<name>A0A9P4HCN3_9PLEO</name>
<comment type="caution">
    <text evidence="3">The sequence shown here is derived from an EMBL/GenBank/DDBJ whole genome shotgun (WGS) entry which is preliminary data.</text>
</comment>
<dbReference type="InterPro" id="IPR010730">
    <property type="entry name" value="HET"/>
</dbReference>
<evidence type="ECO:0000259" key="1">
    <source>
        <dbReference type="Pfam" id="PF06985"/>
    </source>
</evidence>
<keyword evidence="4" id="KW-1185">Reference proteome</keyword>
<evidence type="ECO:0000259" key="2">
    <source>
        <dbReference type="Pfam" id="PF26640"/>
    </source>
</evidence>
<dbReference type="InterPro" id="IPR058525">
    <property type="entry name" value="DUF8212"/>
</dbReference>
<dbReference type="Proteomes" id="UP000799777">
    <property type="component" value="Unassembled WGS sequence"/>
</dbReference>
<dbReference type="PANTHER" id="PTHR10622">
    <property type="entry name" value="HET DOMAIN-CONTAINING PROTEIN"/>
    <property type="match status" value="1"/>
</dbReference>
<organism evidence="3 4">
    <name type="scientific">Setomelanomma holmii</name>
    <dbReference type="NCBI Taxonomy" id="210430"/>
    <lineage>
        <taxon>Eukaryota</taxon>
        <taxon>Fungi</taxon>
        <taxon>Dikarya</taxon>
        <taxon>Ascomycota</taxon>
        <taxon>Pezizomycotina</taxon>
        <taxon>Dothideomycetes</taxon>
        <taxon>Pleosporomycetidae</taxon>
        <taxon>Pleosporales</taxon>
        <taxon>Pleosporineae</taxon>
        <taxon>Phaeosphaeriaceae</taxon>
        <taxon>Setomelanomma</taxon>
    </lineage>
</organism>
<dbReference type="PANTHER" id="PTHR10622:SF12">
    <property type="entry name" value="HET DOMAIN-CONTAINING PROTEIN"/>
    <property type="match status" value="1"/>
</dbReference>
<evidence type="ECO:0000313" key="3">
    <source>
        <dbReference type="EMBL" id="KAF2030922.1"/>
    </source>
</evidence>
<sequence>MSSCKVAFKRGRHYLWCDTCCIDKSSSAELSEAVNSMYEYYAQSSLCIAYLDDIEDDLSDDVDLSRAAWFSRGSKSTLSRQTSLASDIDEDILRRTFSFDCVCVSKKIEDQAYSLMGLFGVYMPPLYGEGAENAIRRLQLEILQRTNDHTIFTWDSTDAIDDMVSTFHDGNP</sequence>
<dbReference type="AlphaFoldDB" id="A0A9P4HCN3"/>
<feature type="domain" description="DUF8212" evidence="2">
    <location>
        <begin position="134"/>
        <end position="157"/>
    </location>
</feature>